<reference evidence="1 2" key="1">
    <citation type="journal article" date="2018" name="J. Allergy Clin. Immunol.">
        <title>High-quality assembly of Dermatophagoides pteronyssinus genome and transcriptome reveals a wide range of novel allergens.</title>
        <authorList>
            <person name="Liu X.Y."/>
            <person name="Yang K.Y."/>
            <person name="Wang M.Q."/>
            <person name="Kwok J.S."/>
            <person name="Zeng X."/>
            <person name="Yang Z."/>
            <person name="Xiao X.J."/>
            <person name="Lau C.P."/>
            <person name="Li Y."/>
            <person name="Huang Z.M."/>
            <person name="Ba J.G."/>
            <person name="Yim A.K."/>
            <person name="Ouyang C.Y."/>
            <person name="Ngai S.M."/>
            <person name="Chan T.F."/>
            <person name="Leung E.L."/>
            <person name="Liu L."/>
            <person name="Liu Z.G."/>
            <person name="Tsui S.K."/>
        </authorList>
    </citation>
    <scope>NUCLEOTIDE SEQUENCE [LARGE SCALE GENOMIC DNA]</scope>
    <source>
        <strain evidence="1">Derp</strain>
    </source>
</reference>
<sequence>MILYYCDDSIIVYDITLFVIEDNLLCMIGSIYVSDLNDDFNHPTRIKGFPWLPSTNQESMFISLIH</sequence>
<gene>
    <name evidence="1" type="ORF">DERP_006786</name>
</gene>
<dbReference type="EMBL" id="NJHN03000123">
    <property type="protein sequence ID" value="KAH9413100.1"/>
    <property type="molecule type" value="Genomic_DNA"/>
</dbReference>
<evidence type="ECO:0000313" key="2">
    <source>
        <dbReference type="Proteomes" id="UP000887458"/>
    </source>
</evidence>
<dbReference type="Proteomes" id="UP000887458">
    <property type="component" value="Unassembled WGS sequence"/>
</dbReference>
<reference evidence="1 2" key="2">
    <citation type="journal article" date="2022" name="Mol. Biol. Evol.">
        <title>Comparative Genomics Reveals Insights into the Divergent Evolution of Astigmatic Mites and Household Pest Adaptations.</title>
        <authorList>
            <person name="Xiong Q."/>
            <person name="Wan A.T."/>
            <person name="Liu X."/>
            <person name="Fung C.S."/>
            <person name="Xiao X."/>
            <person name="Malainual N."/>
            <person name="Hou J."/>
            <person name="Wang L."/>
            <person name="Wang M."/>
            <person name="Yang K.Y."/>
            <person name="Cui Y."/>
            <person name="Leung E.L."/>
            <person name="Nong W."/>
            <person name="Shin S.K."/>
            <person name="Au S.W."/>
            <person name="Jeong K.Y."/>
            <person name="Chew F.T."/>
            <person name="Hui J.H."/>
            <person name="Leung T.F."/>
            <person name="Tungtrongchitr A."/>
            <person name="Zhong N."/>
            <person name="Liu Z."/>
            <person name="Tsui S.K."/>
        </authorList>
    </citation>
    <scope>NUCLEOTIDE SEQUENCE [LARGE SCALE GENOMIC DNA]</scope>
    <source>
        <strain evidence="1">Derp</strain>
    </source>
</reference>
<evidence type="ECO:0000313" key="1">
    <source>
        <dbReference type="EMBL" id="KAH9413100.1"/>
    </source>
</evidence>
<comment type="caution">
    <text evidence="1">The sequence shown here is derived from an EMBL/GenBank/DDBJ whole genome shotgun (WGS) entry which is preliminary data.</text>
</comment>
<accession>A0ABQ8ISR2</accession>
<keyword evidence="2" id="KW-1185">Reference proteome</keyword>
<proteinExistence type="predicted"/>
<protein>
    <submittedName>
        <fullName evidence="1">Uncharacterized protein</fullName>
    </submittedName>
</protein>
<organism evidence="1 2">
    <name type="scientific">Dermatophagoides pteronyssinus</name>
    <name type="common">European house dust mite</name>
    <dbReference type="NCBI Taxonomy" id="6956"/>
    <lineage>
        <taxon>Eukaryota</taxon>
        <taxon>Metazoa</taxon>
        <taxon>Ecdysozoa</taxon>
        <taxon>Arthropoda</taxon>
        <taxon>Chelicerata</taxon>
        <taxon>Arachnida</taxon>
        <taxon>Acari</taxon>
        <taxon>Acariformes</taxon>
        <taxon>Sarcoptiformes</taxon>
        <taxon>Astigmata</taxon>
        <taxon>Psoroptidia</taxon>
        <taxon>Analgoidea</taxon>
        <taxon>Pyroglyphidae</taxon>
        <taxon>Dermatophagoidinae</taxon>
        <taxon>Dermatophagoides</taxon>
    </lineage>
</organism>
<name>A0ABQ8ISR2_DERPT</name>